<keyword evidence="3" id="KW-1185">Reference proteome</keyword>
<dbReference type="RefSeq" id="WP_347163008.1">
    <property type="nucleotide sequence ID" value="NZ_JBDLOB010000003.1"/>
</dbReference>
<name>A0ABV0D576_9GAMM</name>
<evidence type="ECO:0000256" key="1">
    <source>
        <dbReference type="SAM" id="MobiDB-lite"/>
    </source>
</evidence>
<sequence>MSMQEPVVTGTEEKVIVDDPAANELENPKDSYAGRKHKPEIDGPEQDSQETDEVYADPRKEENLPAGGKNAAELSAYDLSQKGNE</sequence>
<dbReference type="Proteomes" id="UP001414441">
    <property type="component" value="Unassembled WGS sequence"/>
</dbReference>
<accession>A0ABV0D576</accession>
<comment type="caution">
    <text evidence="2">The sequence shown here is derived from an EMBL/GenBank/DDBJ whole genome shotgun (WGS) entry which is preliminary data.</text>
</comment>
<feature type="compositionally biased region" description="Acidic residues" evidence="1">
    <location>
        <begin position="42"/>
        <end position="55"/>
    </location>
</feature>
<gene>
    <name evidence="2" type="ORF">ABFV72_07420</name>
</gene>
<dbReference type="EMBL" id="JBDLOB010000003">
    <property type="protein sequence ID" value="MEN8625840.1"/>
    <property type="molecule type" value="Genomic_DNA"/>
</dbReference>
<feature type="region of interest" description="Disordered" evidence="1">
    <location>
        <begin position="1"/>
        <end position="85"/>
    </location>
</feature>
<proteinExistence type="predicted"/>
<protein>
    <submittedName>
        <fullName evidence="2">Uncharacterized protein</fullName>
    </submittedName>
</protein>
<evidence type="ECO:0000313" key="2">
    <source>
        <dbReference type="EMBL" id="MEN8625840.1"/>
    </source>
</evidence>
<evidence type="ECO:0000313" key="3">
    <source>
        <dbReference type="Proteomes" id="UP001414441"/>
    </source>
</evidence>
<reference evidence="2 3" key="1">
    <citation type="submission" date="2024-05" db="EMBL/GenBank/DDBJ databases">
        <title>Genome sequencing of Marine Estuary Bacteria, Pseudoalteromonas distincta strain FA, Psychrobacter proteolyticus strain EA, and Shewanella baltica strain CA.</title>
        <authorList>
            <person name="Dieffenbach S.A."/>
            <person name="Maclea K.S."/>
        </authorList>
    </citation>
    <scope>NUCLEOTIDE SEQUENCE [LARGE SCALE GENOMIC DNA]</scope>
    <source>
        <strain evidence="2 3">EA</strain>
    </source>
</reference>
<organism evidence="2 3">
    <name type="scientific">Psychrobacter proteolyticus</name>
    <dbReference type="NCBI Taxonomy" id="147825"/>
    <lineage>
        <taxon>Bacteria</taxon>
        <taxon>Pseudomonadati</taxon>
        <taxon>Pseudomonadota</taxon>
        <taxon>Gammaproteobacteria</taxon>
        <taxon>Moraxellales</taxon>
        <taxon>Moraxellaceae</taxon>
        <taxon>Psychrobacter</taxon>
    </lineage>
</organism>